<proteinExistence type="predicted"/>
<accession>A0ABV3RJU8</accession>
<feature type="signal peptide" evidence="1">
    <location>
        <begin position="1"/>
        <end position="28"/>
    </location>
</feature>
<dbReference type="InterPro" id="IPR006311">
    <property type="entry name" value="TAT_signal"/>
</dbReference>
<evidence type="ECO:0000313" key="3">
    <source>
        <dbReference type="Proteomes" id="UP001556098"/>
    </source>
</evidence>
<organism evidence="2 3">
    <name type="scientific">Sulfitobacter sediminis</name>
    <dbReference type="NCBI Taxonomy" id="3234186"/>
    <lineage>
        <taxon>Bacteria</taxon>
        <taxon>Pseudomonadati</taxon>
        <taxon>Pseudomonadota</taxon>
        <taxon>Alphaproteobacteria</taxon>
        <taxon>Rhodobacterales</taxon>
        <taxon>Roseobacteraceae</taxon>
        <taxon>Sulfitobacter</taxon>
    </lineage>
</organism>
<reference evidence="2 3" key="1">
    <citation type="submission" date="2024-07" db="EMBL/GenBank/DDBJ databases">
        <title>Marimonas sp.nov., isolated from tidal-flat sediment.</title>
        <authorList>
            <person name="Jayan J.N."/>
            <person name="Lee S.S."/>
        </authorList>
    </citation>
    <scope>NUCLEOTIDE SEQUENCE [LARGE SCALE GENOMIC DNA]</scope>
    <source>
        <strain evidence="2 3">MJW-29</strain>
    </source>
</reference>
<gene>
    <name evidence="2" type="ORF">AB2B41_04625</name>
</gene>
<dbReference type="RefSeq" id="WP_367876580.1">
    <property type="nucleotide sequence ID" value="NZ_JBFNXX010000003.1"/>
</dbReference>
<sequence length="153" mass="16602">MHAFSRRSFLLSSGSALIAVAVIPPASAGSSRVSTDAKGRAIRGYDTRAYWREAAAEEGTDAHTVTWNGAIWRFASPAEAELFASDPGAYAPRFGGFCTRAMSLKKVVDSDPTVWRIFDGGLYLFAQPRGGEKFDGNEAEMIARAQAFWDTLD</sequence>
<protein>
    <submittedName>
        <fullName evidence="2">YHS domain-containing (Seleno)protein</fullName>
    </submittedName>
</protein>
<feature type="chain" id="PRO_5045414976" evidence="1">
    <location>
        <begin position="29"/>
        <end position="153"/>
    </location>
</feature>
<dbReference type="NCBIfam" id="NF041384">
    <property type="entry name" value="YHS_seleno_dom"/>
    <property type="match status" value="1"/>
</dbReference>
<dbReference type="EMBL" id="JBFNXX010000003">
    <property type="protein sequence ID" value="MEW9918872.1"/>
    <property type="molecule type" value="Genomic_DNA"/>
</dbReference>
<name>A0ABV3RJU8_9RHOB</name>
<dbReference type="Proteomes" id="UP001556098">
    <property type="component" value="Unassembled WGS sequence"/>
</dbReference>
<keyword evidence="1" id="KW-0732">Signal</keyword>
<comment type="caution">
    <text evidence="2">The sequence shown here is derived from an EMBL/GenBank/DDBJ whole genome shotgun (WGS) entry which is preliminary data.</text>
</comment>
<evidence type="ECO:0000313" key="2">
    <source>
        <dbReference type="EMBL" id="MEW9918872.1"/>
    </source>
</evidence>
<dbReference type="PROSITE" id="PS51318">
    <property type="entry name" value="TAT"/>
    <property type="match status" value="1"/>
</dbReference>
<evidence type="ECO:0000256" key="1">
    <source>
        <dbReference type="SAM" id="SignalP"/>
    </source>
</evidence>
<keyword evidence="3" id="KW-1185">Reference proteome</keyword>